<comment type="caution">
    <text evidence="1">The sequence shown here is derived from an EMBL/GenBank/DDBJ whole genome shotgun (WGS) entry which is preliminary data.</text>
</comment>
<proteinExistence type="predicted"/>
<keyword evidence="2" id="KW-1185">Reference proteome</keyword>
<evidence type="ECO:0000313" key="1">
    <source>
        <dbReference type="EMBL" id="MDQ0269123.1"/>
    </source>
</evidence>
<accession>A0ABU0AD01</accession>
<dbReference type="Proteomes" id="UP001238088">
    <property type="component" value="Unassembled WGS sequence"/>
</dbReference>
<name>A0ABU0AD01_9BACI</name>
<dbReference type="RefSeq" id="WP_307472443.1">
    <property type="nucleotide sequence ID" value="NZ_JAUSUB010000003.1"/>
</dbReference>
<protein>
    <submittedName>
        <fullName evidence="1">Uncharacterized protein</fullName>
    </submittedName>
</protein>
<sequence>MNKNQQKDDLLENTSNHPIKVIGGYKRQGWALKTLKIRVMIP</sequence>
<gene>
    <name evidence="1" type="ORF">J2S17_000993</name>
</gene>
<dbReference type="EMBL" id="JAUSUB010000003">
    <property type="protein sequence ID" value="MDQ0269123.1"/>
    <property type="molecule type" value="Genomic_DNA"/>
</dbReference>
<organism evidence="1 2">
    <name type="scientific">Cytobacillus purgationiresistens</name>
    <dbReference type="NCBI Taxonomy" id="863449"/>
    <lineage>
        <taxon>Bacteria</taxon>
        <taxon>Bacillati</taxon>
        <taxon>Bacillota</taxon>
        <taxon>Bacilli</taxon>
        <taxon>Bacillales</taxon>
        <taxon>Bacillaceae</taxon>
        <taxon>Cytobacillus</taxon>
    </lineage>
</organism>
<evidence type="ECO:0000313" key="2">
    <source>
        <dbReference type="Proteomes" id="UP001238088"/>
    </source>
</evidence>
<reference evidence="1 2" key="1">
    <citation type="submission" date="2023-07" db="EMBL/GenBank/DDBJ databases">
        <title>Genomic Encyclopedia of Type Strains, Phase IV (KMG-IV): sequencing the most valuable type-strain genomes for metagenomic binning, comparative biology and taxonomic classification.</title>
        <authorList>
            <person name="Goeker M."/>
        </authorList>
    </citation>
    <scope>NUCLEOTIDE SEQUENCE [LARGE SCALE GENOMIC DNA]</scope>
    <source>
        <strain evidence="1 2">DSM 23494</strain>
    </source>
</reference>